<evidence type="ECO:0000313" key="6">
    <source>
        <dbReference type="Proteomes" id="UP001200741"/>
    </source>
</evidence>
<dbReference type="RefSeq" id="WP_233372628.1">
    <property type="nucleotide sequence ID" value="NZ_JAJTWU010000005.1"/>
</dbReference>
<reference evidence="5 6" key="1">
    <citation type="submission" date="2021-12" db="EMBL/GenBank/DDBJ databases">
        <title>Genome seq of P8.</title>
        <authorList>
            <person name="Seo T."/>
        </authorList>
    </citation>
    <scope>NUCLEOTIDE SEQUENCE [LARGE SCALE GENOMIC DNA]</scope>
    <source>
        <strain evidence="5 6">P8</strain>
    </source>
</reference>
<evidence type="ECO:0000313" key="5">
    <source>
        <dbReference type="EMBL" id="MCE4555607.1"/>
    </source>
</evidence>
<proteinExistence type="predicted"/>
<evidence type="ECO:0000256" key="3">
    <source>
        <dbReference type="ARBA" id="ARBA00022825"/>
    </source>
</evidence>
<dbReference type="Proteomes" id="UP001200741">
    <property type="component" value="Unassembled WGS sequence"/>
</dbReference>
<accession>A0ABS8XV26</accession>
<dbReference type="InterPro" id="IPR023828">
    <property type="entry name" value="Peptidase_S8_Ser-AS"/>
</dbReference>
<feature type="region of interest" description="Disordered" evidence="4">
    <location>
        <begin position="544"/>
        <end position="576"/>
    </location>
</feature>
<dbReference type="InterPro" id="IPR012434">
    <property type="entry name" value="DUF1631"/>
</dbReference>
<keyword evidence="1" id="KW-0645">Protease</keyword>
<dbReference type="PROSITE" id="PS00138">
    <property type="entry name" value="SUBTILASE_SER"/>
    <property type="match status" value="1"/>
</dbReference>
<evidence type="ECO:0000256" key="1">
    <source>
        <dbReference type="ARBA" id="ARBA00022670"/>
    </source>
</evidence>
<dbReference type="EMBL" id="JAJTWU010000005">
    <property type="protein sequence ID" value="MCE4555607.1"/>
    <property type="molecule type" value="Genomic_DNA"/>
</dbReference>
<comment type="caution">
    <text evidence="5">The sequence shown here is derived from an EMBL/GenBank/DDBJ whole genome shotgun (WGS) entry which is preliminary data.</text>
</comment>
<feature type="compositionally biased region" description="Pro residues" evidence="4">
    <location>
        <begin position="562"/>
        <end position="572"/>
    </location>
</feature>
<evidence type="ECO:0000256" key="4">
    <source>
        <dbReference type="SAM" id="MobiDB-lite"/>
    </source>
</evidence>
<protein>
    <submittedName>
        <fullName evidence="5">DUF1631 domain-containing protein</fullName>
    </submittedName>
</protein>
<sequence>MEAHPQFDRHVRFLESQALPFATGWVEAMLEAMREPADVLPASVDRRQLRVLLGMVEPLRMHIGECLAGHLLQGFRGAEARALGRGTKATLSGFDIDELTLVVESQAEKDIEISRVVQLADLKLEWELRELQGLAATMLPGVPWGEDPTACGPAVFARAVSQTVYEQTLEPEQQSVWMRVAAPTLVTQLRPLLAALTQQLQAAGLQSPRYRTILAPNSSAVLKAGTSAAAPAEAALAAIPPEQLQALLRSLPLLQRGLAAGGPRPALPTLPRSDGEAEFRLEGLDVAPAPEVANVSHVLLGRLFERLLADPQLAPALRGSIAQLEAPVRELAARDAGVLSSEQHPAWALINKIAGHSGSLPAHDAERNEAFQRFVDPLVARLSQGGPGQPEAYAQALDEVQTFIDDERQQQIDRARPAMDALGQLEAERRLLPLLRDQVETQLGKAREVSPTVQTFLRGPWIEVLAKVMATEGAESPEAQALVGTVDELLASLQRPGTPAERADLRRRLPSLIGRVQQGMALIDLPQQHRHRVLAELMQTHRRQLAEQADPPAPVPAATVPAPEPEPSPETEPSPLDDWHAHDTHVGTLPTVPMGLDGGDPANDWLDALRPGQRCKLHLQGVWATASLAWVSDNGAFFVFTSNLAGGMHSMTRRALKRLRSEGLATDVAEVSPVQRALGGLLQELTAPMPLN</sequence>
<keyword evidence="2" id="KW-0378">Hydrolase</keyword>
<organism evidence="5 6">
    <name type="scientific">Pelomonas cellulosilytica</name>
    <dbReference type="NCBI Taxonomy" id="2906762"/>
    <lineage>
        <taxon>Bacteria</taxon>
        <taxon>Pseudomonadati</taxon>
        <taxon>Pseudomonadota</taxon>
        <taxon>Betaproteobacteria</taxon>
        <taxon>Burkholderiales</taxon>
        <taxon>Sphaerotilaceae</taxon>
        <taxon>Roseateles</taxon>
    </lineage>
</organism>
<evidence type="ECO:0000256" key="2">
    <source>
        <dbReference type="ARBA" id="ARBA00022801"/>
    </source>
</evidence>
<keyword evidence="6" id="KW-1185">Reference proteome</keyword>
<keyword evidence="3" id="KW-0720">Serine protease</keyword>
<dbReference type="Pfam" id="PF07793">
    <property type="entry name" value="DUF1631"/>
    <property type="match status" value="2"/>
</dbReference>
<name>A0ABS8XV26_9BURK</name>
<gene>
    <name evidence="5" type="ORF">LXT13_14470</name>
</gene>